<dbReference type="Gene3D" id="3.40.390.10">
    <property type="entry name" value="Collagenase (Catalytic Domain)"/>
    <property type="match status" value="1"/>
</dbReference>
<dbReference type="InterPro" id="IPR001506">
    <property type="entry name" value="Peptidase_M12A"/>
</dbReference>
<dbReference type="GO" id="GO:0004222">
    <property type="term" value="F:metalloendopeptidase activity"/>
    <property type="evidence" value="ECO:0007669"/>
    <property type="project" value="InterPro"/>
</dbReference>
<reference evidence="5" key="1">
    <citation type="submission" date="2016-04" db="UniProtKB">
        <authorList>
            <consortium name="WormBaseParasite"/>
        </authorList>
    </citation>
    <scope>IDENTIFICATION</scope>
</reference>
<proteinExistence type="predicted"/>
<reference evidence="3 4" key="2">
    <citation type="submission" date="2018-11" db="EMBL/GenBank/DDBJ databases">
        <authorList>
            <consortium name="Pathogen Informatics"/>
        </authorList>
    </citation>
    <scope>NUCLEOTIDE SEQUENCE [LARGE SCALE GENOMIC DNA]</scope>
    <source>
        <strain evidence="3 4">Costa Rica</strain>
    </source>
</reference>
<feature type="domain" description="Peptidase M12A" evidence="2">
    <location>
        <begin position="235"/>
        <end position="336"/>
    </location>
</feature>
<keyword evidence="4" id="KW-1185">Reference proteome</keyword>
<dbReference type="SUPFAM" id="SSF55486">
    <property type="entry name" value="Metalloproteases ('zincins'), catalytic domain"/>
    <property type="match status" value="1"/>
</dbReference>
<dbReference type="PANTHER" id="PTHR10127:SF793">
    <property type="entry name" value="ZINC METALLOPROTEINASE NAS-31"/>
    <property type="match status" value="1"/>
</dbReference>
<protein>
    <submittedName>
        <fullName evidence="5">Astacin domain-containing protein</fullName>
    </submittedName>
</protein>
<dbReference type="InterPro" id="IPR024079">
    <property type="entry name" value="MetalloPept_cat_dom_sf"/>
</dbReference>
<evidence type="ECO:0000313" key="3">
    <source>
        <dbReference type="EMBL" id="VDM59045.1"/>
    </source>
</evidence>
<dbReference type="WBParaSite" id="ACOC_0000745901-mRNA-1">
    <property type="protein sequence ID" value="ACOC_0000745901-mRNA-1"/>
    <property type="gene ID" value="ACOC_0000745901"/>
</dbReference>
<dbReference type="EMBL" id="UYYA01004041">
    <property type="protein sequence ID" value="VDM59045.1"/>
    <property type="molecule type" value="Genomic_DNA"/>
</dbReference>
<evidence type="ECO:0000313" key="5">
    <source>
        <dbReference type="WBParaSite" id="ACOC_0000745901-mRNA-1"/>
    </source>
</evidence>
<name>A0A158PID9_ANGCS</name>
<evidence type="ECO:0000259" key="2">
    <source>
        <dbReference type="Pfam" id="PF01400"/>
    </source>
</evidence>
<dbReference type="PANTHER" id="PTHR10127">
    <property type="entry name" value="DISCOIDIN, CUB, EGF, LAMININ , AND ZINC METALLOPROTEASE DOMAIN CONTAINING"/>
    <property type="match status" value="1"/>
</dbReference>
<sequence length="508" mass="59049">MLREFFYGEEITGEPFGMISGQERDVDNTMEPMRKLHSMEGETREELEMPPEKKIDLEKKIKNYGHIRRDHVRKVGDSIEETNRNGGLDLALFQEDMILTEFVDLDVSDCTATSCGGPSEDVEENAGHRTKRQAFRDKNYPNTTWPKGVNYYLYNASLSCTVFSPLQSHKEVTVHLFTTSGGVTVRLFRKAAALWSAETCVNFGETYAGKRRNFELKMQSSLMKAWESQRMRSRTLGFFHTQSKHDRDNFARIDFSNIQTLLIGETLLQYGWEGQFTKQTKETNYSYNMSYDYGTLMHYGAMGFVNFQLFHYKINLQKSLGRNAKTVDSPSQKLQQMHLTQRIRVRLLRPKIQKKCRTIFQLPGYGKTVTATESYQTISNTVGRWDYHPEGDTDEYYMCTYWIQVQHFVYNLTEPWSTDSEFLKGMPGSKIQVVFVNYTENLSLDGCIYVGVEIKTLADKRRTGYRQECTVQKHIVIALILLFGLFWNNFNLTAQHSPYNYFQQRPAL</sequence>
<dbReference type="AlphaFoldDB" id="A0A158PID9"/>
<dbReference type="Pfam" id="PF01400">
    <property type="entry name" value="Astacin"/>
    <property type="match status" value="1"/>
</dbReference>
<gene>
    <name evidence="3" type="ORF">ACOC_LOCUS7460</name>
</gene>
<evidence type="ECO:0000313" key="4">
    <source>
        <dbReference type="Proteomes" id="UP000267027"/>
    </source>
</evidence>
<evidence type="ECO:0000256" key="1">
    <source>
        <dbReference type="SAM" id="MobiDB-lite"/>
    </source>
</evidence>
<accession>A0A158PID9</accession>
<dbReference type="GO" id="GO:0006508">
    <property type="term" value="P:proteolysis"/>
    <property type="evidence" value="ECO:0007669"/>
    <property type="project" value="InterPro"/>
</dbReference>
<organism evidence="5">
    <name type="scientific">Angiostrongylus costaricensis</name>
    <name type="common">Nematode worm</name>
    <dbReference type="NCBI Taxonomy" id="334426"/>
    <lineage>
        <taxon>Eukaryota</taxon>
        <taxon>Metazoa</taxon>
        <taxon>Ecdysozoa</taxon>
        <taxon>Nematoda</taxon>
        <taxon>Chromadorea</taxon>
        <taxon>Rhabditida</taxon>
        <taxon>Rhabditina</taxon>
        <taxon>Rhabditomorpha</taxon>
        <taxon>Strongyloidea</taxon>
        <taxon>Metastrongylidae</taxon>
        <taxon>Angiostrongylus</taxon>
    </lineage>
</organism>
<dbReference type="Proteomes" id="UP000267027">
    <property type="component" value="Unassembled WGS sequence"/>
</dbReference>
<feature type="region of interest" description="Disordered" evidence="1">
    <location>
        <begin position="114"/>
        <end position="133"/>
    </location>
</feature>